<dbReference type="EMBL" id="JABANO010036146">
    <property type="protein sequence ID" value="KAF4702308.1"/>
    <property type="molecule type" value="Genomic_DNA"/>
</dbReference>
<feature type="non-terminal residue" evidence="1">
    <location>
        <position position="1"/>
    </location>
</feature>
<dbReference type="AlphaFoldDB" id="A0A7J6Q1X3"/>
<dbReference type="Proteomes" id="UP000553632">
    <property type="component" value="Unassembled WGS sequence"/>
</dbReference>
<organism evidence="1 2">
    <name type="scientific">Perkinsus olseni</name>
    <name type="common">Perkinsus atlanticus</name>
    <dbReference type="NCBI Taxonomy" id="32597"/>
    <lineage>
        <taxon>Eukaryota</taxon>
        <taxon>Sar</taxon>
        <taxon>Alveolata</taxon>
        <taxon>Perkinsozoa</taxon>
        <taxon>Perkinsea</taxon>
        <taxon>Perkinsida</taxon>
        <taxon>Perkinsidae</taxon>
        <taxon>Perkinsus</taxon>
    </lineage>
</organism>
<evidence type="ECO:0000313" key="2">
    <source>
        <dbReference type="Proteomes" id="UP000553632"/>
    </source>
</evidence>
<evidence type="ECO:0000313" key="1">
    <source>
        <dbReference type="EMBL" id="KAF4702308.1"/>
    </source>
</evidence>
<keyword evidence="2" id="KW-1185">Reference proteome</keyword>
<proteinExistence type="predicted"/>
<sequence>GKLKVAHFVRARRGPFTFDILERDRRLIWECNNFDRYYGSSFDKLATRRLEERILKVPFWHWRRVTLKSGRIDMIRMSRFIALRDFRERHTAQGDADQYSDPTKLGDILVERFDHHCAKWLSGRQCRQRRPVGLARGRARMRMY</sequence>
<name>A0A7J6Q1X3_PEROL</name>
<gene>
    <name evidence="1" type="ORF">FOZ63_014227</name>
</gene>
<protein>
    <submittedName>
        <fullName evidence="1">Uncharacterized protein</fullName>
    </submittedName>
</protein>
<comment type="caution">
    <text evidence="1">The sequence shown here is derived from an EMBL/GenBank/DDBJ whole genome shotgun (WGS) entry which is preliminary data.</text>
</comment>
<accession>A0A7J6Q1X3</accession>
<reference evidence="1 2" key="1">
    <citation type="submission" date="2020-04" db="EMBL/GenBank/DDBJ databases">
        <title>Perkinsus olseni comparative genomics.</title>
        <authorList>
            <person name="Bogema D.R."/>
        </authorList>
    </citation>
    <scope>NUCLEOTIDE SEQUENCE [LARGE SCALE GENOMIC DNA]</scope>
    <source>
        <strain evidence="1 2">ATCC PRA-207</strain>
    </source>
</reference>